<dbReference type="GO" id="GO:0019323">
    <property type="term" value="P:pentose catabolic process"/>
    <property type="evidence" value="ECO:0007669"/>
    <property type="project" value="TreeGrafter"/>
</dbReference>
<dbReference type="GO" id="GO:0016832">
    <property type="term" value="F:aldehyde-lyase activity"/>
    <property type="evidence" value="ECO:0007669"/>
    <property type="project" value="TreeGrafter"/>
</dbReference>
<dbReference type="PANTHER" id="PTHR22789">
    <property type="entry name" value="FUCULOSE PHOSPHATE ALDOLASE"/>
    <property type="match status" value="1"/>
</dbReference>
<organism evidence="4 5">
    <name type="scientific">Methylophilales bacterium MBRS-H7</name>
    <dbReference type="NCBI Taxonomy" id="1623450"/>
    <lineage>
        <taxon>Bacteria</taxon>
        <taxon>Pseudomonadati</taxon>
        <taxon>Pseudomonadota</taxon>
        <taxon>Betaproteobacteria</taxon>
        <taxon>Nitrosomonadales</taxon>
        <taxon>OM43 clade</taxon>
    </lineage>
</organism>
<keyword evidence="2" id="KW-0456">Lyase</keyword>
<dbReference type="PANTHER" id="PTHR22789:SF0">
    <property type="entry name" value="3-OXO-TETRONATE 4-PHOSPHATE DECARBOXYLASE-RELATED"/>
    <property type="match status" value="1"/>
</dbReference>
<evidence type="ECO:0000256" key="1">
    <source>
        <dbReference type="ARBA" id="ARBA00022723"/>
    </source>
</evidence>
<dbReference type="PATRIC" id="fig|1623450.3.peg.211"/>
<dbReference type="AlphaFoldDB" id="A0A0H4JA62"/>
<protein>
    <recommendedName>
        <fullName evidence="3">Class II aldolase/adducin N-terminal domain-containing protein</fullName>
    </recommendedName>
</protein>
<reference evidence="4 5" key="1">
    <citation type="submission" date="2015-03" db="EMBL/GenBank/DDBJ databases">
        <title>Comparative analysis of the OM43 clade including a novel species from Red Sea uncovers genomic and metabolic diversity among marine methylotrophs.</title>
        <authorList>
            <person name="Jimenez-Infante F."/>
            <person name="Ngugi D.K."/>
            <person name="Vinu M."/>
            <person name="Alam I."/>
            <person name="Kamau A."/>
            <person name="Blom J."/>
            <person name="Bajic V.B."/>
            <person name="Stingl U."/>
        </authorList>
    </citation>
    <scope>NUCLEOTIDE SEQUENCE [LARGE SCALE GENOMIC DNA]</scope>
    <source>
        <strain evidence="4 5">MBRSH7</strain>
    </source>
</reference>
<evidence type="ECO:0000259" key="3">
    <source>
        <dbReference type="SMART" id="SM01007"/>
    </source>
</evidence>
<dbReference type="Proteomes" id="UP000066549">
    <property type="component" value="Chromosome"/>
</dbReference>
<dbReference type="InterPro" id="IPR036409">
    <property type="entry name" value="Aldolase_II/adducin_N_sf"/>
</dbReference>
<dbReference type="GO" id="GO:0046872">
    <property type="term" value="F:metal ion binding"/>
    <property type="evidence" value="ECO:0007669"/>
    <property type="project" value="UniProtKB-KW"/>
</dbReference>
<dbReference type="InterPro" id="IPR001303">
    <property type="entry name" value="Aldolase_II/adducin_N"/>
</dbReference>
<accession>A0A0H4JA62</accession>
<evidence type="ECO:0000256" key="2">
    <source>
        <dbReference type="ARBA" id="ARBA00023239"/>
    </source>
</evidence>
<evidence type="ECO:0000313" key="4">
    <source>
        <dbReference type="EMBL" id="AKO65387.1"/>
    </source>
</evidence>
<dbReference type="Gene3D" id="3.40.225.10">
    <property type="entry name" value="Class II aldolase/adducin N-terminal domain"/>
    <property type="match status" value="1"/>
</dbReference>
<keyword evidence="1" id="KW-0479">Metal-binding</keyword>
<dbReference type="InterPro" id="IPR050197">
    <property type="entry name" value="Aldolase_class_II_sugar_metab"/>
</dbReference>
<dbReference type="OrthoDB" id="5500703at2"/>
<dbReference type="EMBL" id="CP011002">
    <property type="protein sequence ID" value="AKO65387.1"/>
    <property type="molecule type" value="Genomic_DNA"/>
</dbReference>
<feature type="domain" description="Class II aldolase/adducin N-terminal" evidence="3">
    <location>
        <begin position="7"/>
        <end position="185"/>
    </location>
</feature>
<keyword evidence="5" id="KW-1185">Reference proteome</keyword>
<gene>
    <name evidence="4" type="ORF">VI33_01035</name>
</gene>
<dbReference type="Pfam" id="PF00596">
    <property type="entry name" value="Aldolase_II"/>
    <property type="match status" value="1"/>
</dbReference>
<dbReference type="SUPFAM" id="SSF53639">
    <property type="entry name" value="AraD/HMP-PK domain-like"/>
    <property type="match status" value="1"/>
</dbReference>
<sequence>MHNSIQEKICDISNKLIQEGLNHAATGNISVRLDDHFYITPSGTVSENLKPIDIVKCPLALDEEFIQTMSQRPSSEWHFHKRIYEERSDVNAIIHTHSVFASTLSVLRKNIPAFHYMIALFGGKEVRCGAYRLFGSKELSEEVITSLGSLKACLMANHGAIVVSADIDDAYFLAQELEHLSQQYIELLKIGESNLLTDDEMDKVIHKFQGYGPKV</sequence>
<dbReference type="SMART" id="SM01007">
    <property type="entry name" value="Aldolase_II"/>
    <property type="match status" value="1"/>
</dbReference>
<name>A0A0H4JA62_9PROT</name>
<dbReference type="GO" id="GO:0005829">
    <property type="term" value="C:cytosol"/>
    <property type="evidence" value="ECO:0007669"/>
    <property type="project" value="TreeGrafter"/>
</dbReference>
<evidence type="ECO:0000313" key="5">
    <source>
        <dbReference type="Proteomes" id="UP000066549"/>
    </source>
</evidence>
<proteinExistence type="predicted"/>